<comment type="caution">
    <text evidence="2">The sequence shown here is derived from an EMBL/GenBank/DDBJ whole genome shotgun (WGS) entry which is preliminary data.</text>
</comment>
<protein>
    <submittedName>
        <fullName evidence="2">Uncharacterized protein</fullName>
    </submittedName>
</protein>
<dbReference type="AlphaFoldDB" id="A0A1V4DAL9"/>
<keyword evidence="3" id="KW-1185">Reference proteome</keyword>
<dbReference type="Proteomes" id="UP000033615">
    <property type="component" value="Unassembled WGS sequence"/>
</dbReference>
<evidence type="ECO:0000256" key="1">
    <source>
        <dbReference type="SAM" id="MobiDB-lite"/>
    </source>
</evidence>
<proteinExistence type="predicted"/>
<feature type="region of interest" description="Disordered" evidence="1">
    <location>
        <begin position="1"/>
        <end position="93"/>
    </location>
</feature>
<feature type="compositionally biased region" description="Basic and acidic residues" evidence="1">
    <location>
        <begin position="37"/>
        <end position="48"/>
    </location>
</feature>
<evidence type="ECO:0000313" key="3">
    <source>
        <dbReference type="Proteomes" id="UP000033615"/>
    </source>
</evidence>
<sequence length="93" mass="11145">MSVTRGGTARARAPVCDDLRVDYPNDQAPGAPVRSGIPEHGRVPNRHDHHDRHDRRQRRLRRQRRHPPGGPRHGRYHRRRRRPGRARLRRRRR</sequence>
<evidence type="ECO:0000313" key="2">
    <source>
        <dbReference type="EMBL" id="OPF83143.1"/>
    </source>
</evidence>
<dbReference type="EMBL" id="LAKD02000006">
    <property type="protein sequence ID" value="OPF83143.1"/>
    <property type="molecule type" value="Genomic_DNA"/>
</dbReference>
<gene>
    <name evidence="2" type="ORF">VT50_0205350</name>
</gene>
<accession>A0A1V4DAL9</accession>
<name>A0A1V4DAL9_9ACTN</name>
<feature type="compositionally biased region" description="Basic residues" evidence="1">
    <location>
        <begin position="49"/>
        <end position="93"/>
    </location>
</feature>
<organism evidence="2 3">
    <name type="scientific">Streptomyces antioxidans</name>
    <dbReference type="NCBI Taxonomy" id="1507734"/>
    <lineage>
        <taxon>Bacteria</taxon>
        <taxon>Bacillati</taxon>
        <taxon>Actinomycetota</taxon>
        <taxon>Actinomycetes</taxon>
        <taxon>Kitasatosporales</taxon>
        <taxon>Streptomycetaceae</taxon>
        <taxon>Streptomyces</taxon>
    </lineage>
</organism>
<reference evidence="2" key="1">
    <citation type="submission" date="2016-12" db="EMBL/GenBank/DDBJ databases">
        <title>Genome sequence of Streptomyces antioxidans MUSC 164.</title>
        <authorList>
            <person name="Lee L.-H."/>
            <person name="Ser H.-L."/>
        </authorList>
    </citation>
    <scope>NUCLEOTIDE SEQUENCE [LARGE SCALE GENOMIC DNA]</scope>
    <source>
        <strain evidence="2">MUSC 164</strain>
    </source>
</reference>